<feature type="transmembrane region" description="Helical" evidence="1">
    <location>
        <begin position="134"/>
        <end position="160"/>
    </location>
</feature>
<evidence type="ECO:0000256" key="1">
    <source>
        <dbReference type="SAM" id="Phobius"/>
    </source>
</evidence>
<feature type="chain" id="PRO_5046693083" evidence="2">
    <location>
        <begin position="19"/>
        <end position="183"/>
    </location>
</feature>
<feature type="signal peptide" evidence="2">
    <location>
        <begin position="1"/>
        <end position="18"/>
    </location>
</feature>
<evidence type="ECO:0000256" key="2">
    <source>
        <dbReference type="SAM" id="SignalP"/>
    </source>
</evidence>
<dbReference type="Proteomes" id="UP001642483">
    <property type="component" value="Unassembled WGS sequence"/>
</dbReference>
<protein>
    <submittedName>
        <fullName evidence="3">Uncharacterized protein</fullName>
    </submittedName>
</protein>
<keyword evidence="2" id="KW-0732">Signal</keyword>
<evidence type="ECO:0000313" key="3">
    <source>
        <dbReference type="EMBL" id="CAK8678575.1"/>
    </source>
</evidence>
<proteinExistence type="predicted"/>
<sequence length="183" mass="20493">MTQLLAHIFTFFTLGAFACVVTSLATPHWASNPDTGFSTGLHTYCNMSRCYPYTKEDKTGAFFAGAFFVWCGVFAAFFALSVNVAWSYHAVKQHDTNKVMVVLNAFTSGVSGLLILVAMIVLTILYSTHYVYGYSYYCGWAAFGICSFVCLLGVCIRAGFKLNFVSRFRPKREDSPWSDFDNW</sequence>
<dbReference type="EMBL" id="CAWYQH010000057">
    <property type="protein sequence ID" value="CAK8678575.1"/>
    <property type="molecule type" value="Genomic_DNA"/>
</dbReference>
<accession>A0ABP0FFW6</accession>
<dbReference type="Gene3D" id="1.20.140.150">
    <property type="match status" value="1"/>
</dbReference>
<name>A0ABP0FFW6_CLALP</name>
<feature type="transmembrane region" description="Helical" evidence="1">
    <location>
        <begin position="100"/>
        <end position="128"/>
    </location>
</feature>
<feature type="transmembrane region" description="Helical" evidence="1">
    <location>
        <begin position="61"/>
        <end position="88"/>
    </location>
</feature>
<reference evidence="3 4" key="1">
    <citation type="submission" date="2024-02" db="EMBL/GenBank/DDBJ databases">
        <authorList>
            <person name="Daric V."/>
            <person name="Darras S."/>
        </authorList>
    </citation>
    <scope>NUCLEOTIDE SEQUENCE [LARGE SCALE GENOMIC DNA]</scope>
</reference>
<keyword evidence="1" id="KW-0472">Membrane</keyword>
<organism evidence="3 4">
    <name type="scientific">Clavelina lepadiformis</name>
    <name type="common">Light-bulb sea squirt</name>
    <name type="synonym">Ascidia lepadiformis</name>
    <dbReference type="NCBI Taxonomy" id="159417"/>
    <lineage>
        <taxon>Eukaryota</taxon>
        <taxon>Metazoa</taxon>
        <taxon>Chordata</taxon>
        <taxon>Tunicata</taxon>
        <taxon>Ascidiacea</taxon>
        <taxon>Aplousobranchia</taxon>
        <taxon>Clavelinidae</taxon>
        <taxon>Clavelina</taxon>
    </lineage>
</organism>
<keyword evidence="1" id="KW-0812">Transmembrane</keyword>
<comment type="caution">
    <text evidence="3">The sequence shown here is derived from an EMBL/GenBank/DDBJ whole genome shotgun (WGS) entry which is preliminary data.</text>
</comment>
<evidence type="ECO:0000313" key="4">
    <source>
        <dbReference type="Proteomes" id="UP001642483"/>
    </source>
</evidence>
<keyword evidence="1" id="KW-1133">Transmembrane helix</keyword>
<gene>
    <name evidence="3" type="ORF">CVLEPA_LOCUS8494</name>
</gene>
<keyword evidence="4" id="KW-1185">Reference proteome</keyword>